<comment type="caution">
    <text evidence="5">The sequence shown here is derived from an EMBL/GenBank/DDBJ whole genome shotgun (WGS) entry which is preliminary data.</text>
</comment>
<evidence type="ECO:0000256" key="3">
    <source>
        <dbReference type="ARBA" id="ARBA00060902"/>
    </source>
</evidence>
<dbReference type="Gene3D" id="3.15.10.30">
    <property type="entry name" value="Haemolymph juvenile hormone binding protein"/>
    <property type="match status" value="1"/>
</dbReference>
<feature type="chain" id="PRO_5041322142" evidence="4">
    <location>
        <begin position="19"/>
        <end position="242"/>
    </location>
</feature>
<evidence type="ECO:0000313" key="6">
    <source>
        <dbReference type="Proteomes" id="UP001168821"/>
    </source>
</evidence>
<keyword evidence="2" id="KW-0090">Biological rhythms</keyword>
<gene>
    <name evidence="5" type="ORF">Zmor_000064</name>
</gene>
<dbReference type="InterPro" id="IPR038606">
    <property type="entry name" value="To_sf"/>
</dbReference>
<dbReference type="Proteomes" id="UP001168821">
    <property type="component" value="Unassembled WGS sequence"/>
</dbReference>
<evidence type="ECO:0000256" key="2">
    <source>
        <dbReference type="ARBA" id="ARBA00023108"/>
    </source>
</evidence>
<name>A0AA38J0S0_9CUCU</name>
<comment type="similarity">
    <text evidence="3">Belongs to the TO family.</text>
</comment>
<dbReference type="EMBL" id="JALNTZ010000001">
    <property type="protein sequence ID" value="KAJ3664504.1"/>
    <property type="molecule type" value="Genomic_DNA"/>
</dbReference>
<evidence type="ECO:0000313" key="5">
    <source>
        <dbReference type="EMBL" id="KAJ3664504.1"/>
    </source>
</evidence>
<feature type="signal peptide" evidence="4">
    <location>
        <begin position="1"/>
        <end position="18"/>
    </location>
</feature>
<accession>A0AA38J0S0</accession>
<sequence length="242" mass="27070">MLLWCVVVAGCILGASEGVSLPKYIKLCRASDPEFDKCGLESGKEAIRHLVHGEKSLRLQPLSPLKLPFIQLENRADFQLNITDAEITGLDKAELVFFHSDLEKRDVKVVVHLSEIVLKGQFHNDGRILILPIKGEGPGVVKAFGGNYSYGFHYDLIKKKNQEFSKITKDEFSFTIEKAEFNVEKVFGDGALGKQTTQFLNENWLEVLKDFEQVIGATIGKICNAIASSVFERVPYNEIILP</sequence>
<evidence type="ECO:0000256" key="4">
    <source>
        <dbReference type="SAM" id="SignalP"/>
    </source>
</evidence>
<dbReference type="SMART" id="SM00700">
    <property type="entry name" value="JHBP"/>
    <property type="match status" value="1"/>
</dbReference>
<dbReference type="PANTHER" id="PTHR11008">
    <property type="entry name" value="PROTEIN TAKEOUT-LIKE PROTEIN"/>
    <property type="match status" value="1"/>
</dbReference>
<keyword evidence="1 4" id="KW-0732">Signal</keyword>
<protein>
    <submittedName>
        <fullName evidence="5">Uncharacterized protein</fullName>
    </submittedName>
</protein>
<evidence type="ECO:0000256" key="1">
    <source>
        <dbReference type="ARBA" id="ARBA00022729"/>
    </source>
</evidence>
<dbReference type="AlphaFoldDB" id="A0AA38J0S0"/>
<keyword evidence="6" id="KW-1185">Reference proteome</keyword>
<dbReference type="GO" id="GO:0005615">
    <property type="term" value="C:extracellular space"/>
    <property type="evidence" value="ECO:0007669"/>
    <property type="project" value="TreeGrafter"/>
</dbReference>
<dbReference type="PANTHER" id="PTHR11008:SF32">
    <property type="entry name" value="CIRCADIAN CLOCK-CONTROLLED PROTEIN DAYWAKE-RELATED"/>
    <property type="match status" value="1"/>
</dbReference>
<dbReference type="Pfam" id="PF06585">
    <property type="entry name" value="JHBP"/>
    <property type="match status" value="1"/>
</dbReference>
<dbReference type="FunFam" id="3.15.10.30:FF:000001">
    <property type="entry name" value="Takeout-like protein 1"/>
    <property type="match status" value="1"/>
</dbReference>
<dbReference type="GO" id="GO:0007623">
    <property type="term" value="P:circadian rhythm"/>
    <property type="evidence" value="ECO:0007669"/>
    <property type="project" value="UniProtKB-ARBA"/>
</dbReference>
<reference evidence="5" key="1">
    <citation type="journal article" date="2023" name="G3 (Bethesda)">
        <title>Whole genome assemblies of Zophobas morio and Tenebrio molitor.</title>
        <authorList>
            <person name="Kaur S."/>
            <person name="Stinson S.A."/>
            <person name="diCenzo G.C."/>
        </authorList>
    </citation>
    <scope>NUCLEOTIDE SEQUENCE</scope>
    <source>
        <strain evidence="5">QUZm001</strain>
    </source>
</reference>
<dbReference type="InterPro" id="IPR010562">
    <property type="entry name" value="Haemolymph_juvenile_hormone-bd"/>
</dbReference>
<organism evidence="5 6">
    <name type="scientific">Zophobas morio</name>
    <dbReference type="NCBI Taxonomy" id="2755281"/>
    <lineage>
        <taxon>Eukaryota</taxon>
        <taxon>Metazoa</taxon>
        <taxon>Ecdysozoa</taxon>
        <taxon>Arthropoda</taxon>
        <taxon>Hexapoda</taxon>
        <taxon>Insecta</taxon>
        <taxon>Pterygota</taxon>
        <taxon>Neoptera</taxon>
        <taxon>Endopterygota</taxon>
        <taxon>Coleoptera</taxon>
        <taxon>Polyphaga</taxon>
        <taxon>Cucujiformia</taxon>
        <taxon>Tenebrionidae</taxon>
        <taxon>Zophobas</taxon>
    </lineage>
</organism>
<proteinExistence type="inferred from homology"/>